<keyword evidence="3 7" id="KW-0350">Heme biosynthesis</keyword>
<sequence>MMKQGLLLINLGTPDAPNTRSVRRYLREFLADRRVIDLPALIRYPLLYGLILPFRPRRSAHAYQAIWKEEGSPLLIHSRNLAAKLQSVVGNRCQVALGMRYGNPSIEEALEQLKQCTHITLLPLYPQYSSAATGSSIEKVLTLLAEKPVQPSLNIIRDFYNHPRFLAAQAQRIKPYLDEHDYLLLSFHGIPERHLKASGCETVCTDICPPLAAPNQACYRAQCFATGQLLAARLGLPAGYYQIAFQSRLGKTPWIKPYTDEVLAELASQGIKRLAVACPSFVADCLETLEEIGLRAQLQWMKLGGEKLTVIPCLNDMPQWVEGLVDICQLRQEEPLTV</sequence>
<dbReference type="InterPro" id="IPR001015">
    <property type="entry name" value="Ferrochelatase"/>
</dbReference>
<keyword evidence="5 7" id="KW-0627">Porphyrin biosynthesis</keyword>
<keyword evidence="4 7" id="KW-0456">Lyase</keyword>
<comment type="caution">
    <text evidence="9">The sequence shown here is derived from an EMBL/GenBank/DDBJ whole genome shotgun (WGS) entry which is preliminary data.</text>
</comment>
<dbReference type="PANTHER" id="PTHR11108:SF1">
    <property type="entry name" value="FERROCHELATASE, MITOCHONDRIAL"/>
    <property type="match status" value="1"/>
</dbReference>
<comment type="catalytic activity">
    <reaction evidence="6">
        <text>Fe-coproporphyrin III + 2 H(+) = coproporphyrin III + Fe(2+)</text>
        <dbReference type="Rhea" id="RHEA:49572"/>
        <dbReference type="ChEBI" id="CHEBI:15378"/>
        <dbReference type="ChEBI" id="CHEBI:29033"/>
        <dbReference type="ChEBI" id="CHEBI:68438"/>
        <dbReference type="ChEBI" id="CHEBI:131725"/>
        <dbReference type="EC" id="4.99.1.9"/>
    </reaction>
    <physiologicalReaction direction="right-to-left" evidence="6">
        <dbReference type="Rhea" id="RHEA:49574"/>
    </physiologicalReaction>
</comment>
<dbReference type="PATRIC" id="fig|458.5.peg.2061"/>
<comment type="pathway">
    <text evidence="7">Porphyrin-containing compound metabolism; protoheme biosynthesis; protoheme from protoporphyrin-IX: step 1/1.</text>
</comment>
<evidence type="ECO:0000313" key="9">
    <source>
        <dbReference type="EMBL" id="KTD47053.1"/>
    </source>
</evidence>
<dbReference type="EC" id="4.98.1.1" evidence="7"/>
<keyword evidence="7" id="KW-0479">Metal-binding</keyword>
<dbReference type="AlphaFoldDB" id="A0A0W0XQS8"/>
<reference evidence="9 10" key="1">
    <citation type="submission" date="2015-11" db="EMBL/GenBank/DDBJ databases">
        <title>Genomic analysis of 38 Legionella species identifies large and diverse effector repertoires.</title>
        <authorList>
            <person name="Burstein D."/>
            <person name="Amaro F."/>
            <person name="Zusman T."/>
            <person name="Lifshitz Z."/>
            <person name="Cohen O."/>
            <person name="Gilbert J.A."/>
            <person name="Pupko T."/>
            <person name="Shuman H.A."/>
            <person name="Segal G."/>
        </authorList>
    </citation>
    <scope>NUCLEOTIDE SEQUENCE [LARGE SCALE GENOMIC DNA]</scope>
    <source>
        <strain evidence="9 10">WA-270A-C2</strain>
    </source>
</reference>
<dbReference type="NCBIfam" id="TIGR00109">
    <property type="entry name" value="hemH"/>
    <property type="match status" value="1"/>
</dbReference>
<dbReference type="CDD" id="cd00419">
    <property type="entry name" value="Ferrochelatase_C"/>
    <property type="match status" value="1"/>
</dbReference>
<organism evidence="9 10">
    <name type="scientific">Legionella rubrilucens</name>
    <dbReference type="NCBI Taxonomy" id="458"/>
    <lineage>
        <taxon>Bacteria</taxon>
        <taxon>Pseudomonadati</taxon>
        <taxon>Pseudomonadota</taxon>
        <taxon>Gammaproteobacteria</taxon>
        <taxon>Legionellales</taxon>
        <taxon>Legionellaceae</taxon>
        <taxon>Legionella</taxon>
    </lineage>
</organism>
<gene>
    <name evidence="7" type="primary">hemH</name>
    <name evidence="9" type="ORF">Lrub_1975</name>
</gene>
<keyword evidence="2 7" id="KW-0408">Iron</keyword>
<dbReference type="GO" id="GO:0006783">
    <property type="term" value="P:heme biosynthetic process"/>
    <property type="evidence" value="ECO:0007669"/>
    <property type="project" value="UniProtKB-UniRule"/>
</dbReference>
<dbReference type="CDD" id="cd03411">
    <property type="entry name" value="Ferrochelatase_N"/>
    <property type="match status" value="1"/>
</dbReference>
<evidence type="ECO:0000256" key="7">
    <source>
        <dbReference type="HAMAP-Rule" id="MF_00323"/>
    </source>
</evidence>
<dbReference type="EMBL" id="LNYT01000020">
    <property type="protein sequence ID" value="KTD47053.1"/>
    <property type="molecule type" value="Genomic_DNA"/>
</dbReference>
<evidence type="ECO:0000256" key="8">
    <source>
        <dbReference type="RuleBase" id="RU004185"/>
    </source>
</evidence>
<name>A0A0W0XQS8_9GAMM</name>
<accession>A0A0W0XQS8</accession>
<dbReference type="InterPro" id="IPR033644">
    <property type="entry name" value="Ferrochelatase_C"/>
</dbReference>
<proteinExistence type="inferred from homology"/>
<dbReference type="Pfam" id="PF00762">
    <property type="entry name" value="Ferrochelatase"/>
    <property type="match status" value="1"/>
</dbReference>
<dbReference type="SUPFAM" id="SSF53800">
    <property type="entry name" value="Chelatase"/>
    <property type="match status" value="1"/>
</dbReference>
<evidence type="ECO:0000256" key="3">
    <source>
        <dbReference type="ARBA" id="ARBA00023133"/>
    </source>
</evidence>
<dbReference type="Proteomes" id="UP000054608">
    <property type="component" value="Unassembled WGS sequence"/>
</dbReference>
<dbReference type="GO" id="GO:0004325">
    <property type="term" value="F:ferrochelatase activity"/>
    <property type="evidence" value="ECO:0007669"/>
    <property type="project" value="UniProtKB-UniRule"/>
</dbReference>
<feature type="binding site" evidence="7">
    <location>
        <position position="188"/>
    </location>
    <ligand>
        <name>Fe(2+)</name>
        <dbReference type="ChEBI" id="CHEBI:29033"/>
    </ligand>
</feature>
<dbReference type="UniPathway" id="UPA00252">
    <property type="reaction ID" value="UER00325"/>
</dbReference>
<evidence type="ECO:0000256" key="2">
    <source>
        <dbReference type="ARBA" id="ARBA00023004"/>
    </source>
</evidence>
<evidence type="ECO:0000313" key="10">
    <source>
        <dbReference type="Proteomes" id="UP000054608"/>
    </source>
</evidence>
<keyword evidence="7" id="KW-0963">Cytoplasm</keyword>
<protein>
    <recommendedName>
        <fullName evidence="7">Ferrochelatase</fullName>
        <ecNumber evidence="7">4.98.1.1</ecNumber>
    </recommendedName>
    <alternativeName>
        <fullName evidence="7">Heme synthase</fullName>
    </alternativeName>
    <alternativeName>
        <fullName evidence="7">Protoheme ferro-lyase</fullName>
    </alternativeName>
</protein>
<dbReference type="Gene3D" id="3.40.50.1400">
    <property type="match status" value="2"/>
</dbReference>
<evidence type="ECO:0000256" key="6">
    <source>
        <dbReference type="ARBA" id="ARBA00024536"/>
    </source>
</evidence>
<dbReference type="GO" id="GO:0005737">
    <property type="term" value="C:cytoplasm"/>
    <property type="evidence" value="ECO:0007669"/>
    <property type="project" value="UniProtKB-SubCell"/>
</dbReference>
<feature type="binding site" evidence="7">
    <location>
        <position position="287"/>
    </location>
    <ligand>
        <name>Fe(2+)</name>
        <dbReference type="ChEBI" id="CHEBI:29033"/>
    </ligand>
</feature>
<evidence type="ECO:0000256" key="4">
    <source>
        <dbReference type="ARBA" id="ARBA00023239"/>
    </source>
</evidence>
<dbReference type="STRING" id="458.Lrub_1975"/>
<dbReference type="PANTHER" id="PTHR11108">
    <property type="entry name" value="FERROCHELATASE"/>
    <property type="match status" value="1"/>
</dbReference>
<comment type="function">
    <text evidence="7">Catalyzes the ferrous insertion into protoporphyrin IX.</text>
</comment>
<comment type="similarity">
    <text evidence="1 7 8">Belongs to the ferrochelatase family.</text>
</comment>
<evidence type="ECO:0000256" key="5">
    <source>
        <dbReference type="ARBA" id="ARBA00023244"/>
    </source>
</evidence>
<dbReference type="GO" id="GO:0046872">
    <property type="term" value="F:metal ion binding"/>
    <property type="evidence" value="ECO:0007669"/>
    <property type="project" value="UniProtKB-KW"/>
</dbReference>
<comment type="catalytic activity">
    <reaction evidence="7">
        <text>heme b + 2 H(+) = protoporphyrin IX + Fe(2+)</text>
        <dbReference type="Rhea" id="RHEA:22584"/>
        <dbReference type="ChEBI" id="CHEBI:15378"/>
        <dbReference type="ChEBI" id="CHEBI:29033"/>
        <dbReference type="ChEBI" id="CHEBI:57306"/>
        <dbReference type="ChEBI" id="CHEBI:60344"/>
        <dbReference type="EC" id="4.98.1.1"/>
    </reaction>
</comment>
<dbReference type="HAMAP" id="MF_00323">
    <property type="entry name" value="Ferrochelatase"/>
    <property type="match status" value="1"/>
</dbReference>
<dbReference type="InterPro" id="IPR033659">
    <property type="entry name" value="Ferrochelatase_N"/>
</dbReference>
<evidence type="ECO:0000256" key="1">
    <source>
        <dbReference type="ARBA" id="ARBA00007718"/>
    </source>
</evidence>
<comment type="subcellular location">
    <subcellularLocation>
        <location evidence="7">Cytoplasm</location>
    </subcellularLocation>
</comment>
<keyword evidence="10" id="KW-1185">Reference proteome</keyword>